<accession>A0ABR3GVF3</accession>
<feature type="domain" description="Post-transcriptional regulator MKT1 C-terminal" evidence="3">
    <location>
        <begin position="478"/>
        <end position="717"/>
    </location>
</feature>
<sequence>MTFRSFDAWTSAQGKSQTLPLSALKDSVVGIEADHYLQKLLTTAPSKEPLVTALGGFPFSFKNTVEADIDDLRKAGIKPVFVFRGLKTVRTEKPFSTADESPANRARAWELYDQGLANEAVEAFGAAGTLEPWEVYRYFMKILHENDVDFQVAPYMAWPQALYLEKKSFTDAICGNSELFFFEVGKVITHLNVTPGGSFTWVDRPRLLSELSLSNDMFIDACMLSGSEICRAFPPHDGPATSTAHAFLSSVDLIKRARNVSVVFRNHPELERSLYLTKFRKARAAVAHHVIFTEDGKAEPLHFETAPSDVHEFIGQRLPEELYFYLSKGMIGPQVVDMLATGELVVVAPFDNGDADEYRKFLDALNPLRLQALSLLAQPLNRYWVSKEVNVHYWFDKNIQRKLVHKDVVPTPYELMKKWNVKEKTLRLELEKGNKPLGLSFALTALTNPTFAKQTIVPKDETKLLKTRNEIMANTFFRMLQLRGFIDGTTHTLTPWGRGLQAAMTALGRPELDESIYLGMELLALKVLHENNFAVGLSGAPSRGTDEDKTHILLISRVASIVPISHKPIGYTGPLSRNLLAFNSFIRTLTRSLRNVAEMVLVNLLMNGDADRDERNDWTEMGLSLPFIEEVSAGLGIAVKTYLDELSNEVEPTSEEAKNRQKEKLPRMFAQAVDIVGDVKLAFRVWDAMVVGVKVLQKEGLLVNETKTFLAADAWLAARR</sequence>
<dbReference type="Proteomes" id="UP001447188">
    <property type="component" value="Unassembled WGS sequence"/>
</dbReference>
<proteinExistence type="inferred from homology"/>
<dbReference type="InterPro" id="IPR029060">
    <property type="entry name" value="PIN-like_dom_sf"/>
</dbReference>
<keyword evidence="6" id="KW-1185">Reference proteome</keyword>
<name>A0ABR3GVF3_9PEZI</name>
<protein>
    <submittedName>
        <fullName evidence="5">Uncharacterized protein</fullName>
    </submittedName>
</protein>
<comment type="caution">
    <text evidence="5">The sequence shown here is derived from an EMBL/GenBank/DDBJ whole genome shotgun (WGS) entry which is preliminary data.</text>
</comment>
<keyword evidence="1" id="KW-0810">Translation regulation</keyword>
<gene>
    <name evidence="5" type="ORF">Q9L58_001392</name>
</gene>
<dbReference type="SUPFAM" id="SSF88723">
    <property type="entry name" value="PIN domain-like"/>
    <property type="match status" value="1"/>
</dbReference>
<dbReference type="Gene3D" id="3.40.50.1010">
    <property type="entry name" value="5'-nuclease"/>
    <property type="match status" value="1"/>
</dbReference>
<organism evidence="5 6">
    <name type="scientific">Discina gigas</name>
    <dbReference type="NCBI Taxonomy" id="1032678"/>
    <lineage>
        <taxon>Eukaryota</taxon>
        <taxon>Fungi</taxon>
        <taxon>Dikarya</taxon>
        <taxon>Ascomycota</taxon>
        <taxon>Pezizomycotina</taxon>
        <taxon>Pezizomycetes</taxon>
        <taxon>Pezizales</taxon>
        <taxon>Discinaceae</taxon>
        <taxon>Discina</taxon>
    </lineage>
</organism>
<comment type="similarity">
    <text evidence="2">Belongs to the XPG/RAD2 endonuclease family.</text>
</comment>
<dbReference type="InterPro" id="IPR006084">
    <property type="entry name" value="XPG/Rad2"/>
</dbReference>
<evidence type="ECO:0000313" key="5">
    <source>
        <dbReference type="EMBL" id="KAL0639566.1"/>
    </source>
</evidence>
<dbReference type="InterPro" id="IPR022040">
    <property type="entry name" value="MKT1_N"/>
</dbReference>
<feature type="domain" description="Post-transcriptional regulator MKT1 N-terminal" evidence="4">
    <location>
        <begin position="307"/>
        <end position="395"/>
    </location>
</feature>
<evidence type="ECO:0000259" key="4">
    <source>
        <dbReference type="Pfam" id="PF12247"/>
    </source>
</evidence>
<reference evidence="5 6" key="1">
    <citation type="submission" date="2024-02" db="EMBL/GenBank/DDBJ databases">
        <title>Discinaceae phylogenomics.</title>
        <authorList>
            <person name="Dirks A.C."/>
            <person name="James T.Y."/>
        </authorList>
    </citation>
    <scope>NUCLEOTIDE SEQUENCE [LARGE SCALE GENOMIC DNA]</scope>
    <source>
        <strain evidence="5 6">ACD0624</strain>
    </source>
</reference>
<evidence type="ECO:0000313" key="6">
    <source>
        <dbReference type="Proteomes" id="UP001447188"/>
    </source>
</evidence>
<dbReference type="Pfam" id="PF12247">
    <property type="entry name" value="MKT1_N"/>
    <property type="match status" value="1"/>
</dbReference>
<dbReference type="InterPro" id="IPR022039">
    <property type="entry name" value="MKT1_C"/>
</dbReference>
<evidence type="ECO:0000256" key="1">
    <source>
        <dbReference type="ARBA" id="ARBA00022845"/>
    </source>
</evidence>
<evidence type="ECO:0000256" key="2">
    <source>
        <dbReference type="ARBA" id="ARBA00024023"/>
    </source>
</evidence>
<dbReference type="Pfam" id="PF12246">
    <property type="entry name" value="MKT1_C"/>
    <property type="match status" value="1"/>
</dbReference>
<dbReference type="CDD" id="cd09858">
    <property type="entry name" value="PIN_MKT1"/>
    <property type="match status" value="1"/>
</dbReference>
<dbReference type="PANTHER" id="PTHR11081">
    <property type="entry name" value="FLAP ENDONUCLEASE FAMILY MEMBER"/>
    <property type="match status" value="1"/>
</dbReference>
<evidence type="ECO:0000259" key="3">
    <source>
        <dbReference type="Pfam" id="PF12246"/>
    </source>
</evidence>
<dbReference type="CDD" id="cd09902">
    <property type="entry name" value="H3TH_MKT1"/>
    <property type="match status" value="1"/>
</dbReference>
<dbReference type="PANTHER" id="PTHR11081:SF32">
    <property type="entry name" value="POST-TRANSCRIPTIONAL REGULATOR MKT1"/>
    <property type="match status" value="1"/>
</dbReference>
<dbReference type="EMBL" id="JBBBZM010000010">
    <property type="protein sequence ID" value="KAL0639566.1"/>
    <property type="molecule type" value="Genomic_DNA"/>
</dbReference>
<dbReference type="InterPro" id="IPR037314">
    <property type="entry name" value="MKT1_H3TH"/>
</dbReference>